<protein>
    <submittedName>
        <fullName evidence="1">Uncharacterized protein</fullName>
    </submittedName>
</protein>
<dbReference type="Proteomes" id="UP001057279">
    <property type="component" value="Linkage Group LG06"/>
</dbReference>
<dbReference type="EMBL" id="CM043031">
    <property type="protein sequence ID" value="KAI4583683.1"/>
    <property type="molecule type" value="Genomic_DNA"/>
</dbReference>
<evidence type="ECO:0000313" key="2">
    <source>
        <dbReference type="Proteomes" id="UP001057279"/>
    </source>
</evidence>
<accession>A0ACB9V1J3</accession>
<organism evidence="1 2">
    <name type="scientific">Ovis ammon polii x Ovis aries</name>
    <dbReference type="NCBI Taxonomy" id="2918886"/>
    <lineage>
        <taxon>Eukaryota</taxon>
        <taxon>Metazoa</taxon>
        <taxon>Chordata</taxon>
        <taxon>Craniata</taxon>
        <taxon>Vertebrata</taxon>
        <taxon>Euteleostomi</taxon>
        <taxon>Mammalia</taxon>
        <taxon>Eutheria</taxon>
        <taxon>Laurasiatheria</taxon>
        <taxon>Artiodactyla</taxon>
        <taxon>Ruminantia</taxon>
        <taxon>Pecora</taxon>
        <taxon>Bovidae</taxon>
        <taxon>Caprinae</taxon>
        <taxon>Ovis</taxon>
    </lineage>
</organism>
<comment type="caution">
    <text evidence="1">The sequence shown here is derived from an EMBL/GenBank/DDBJ whole genome shotgun (WGS) entry which is preliminary data.</text>
</comment>
<sequence>MTLITPRASLCGGAIIPGECIWVQSLLRQQSIRIVFGPDGGLVVLWRITAWDSSADWTGTCALVQLAVPFTLAFLPPDSTPVQTRHRSKRDVTSRGGSFDTRVYIDSIRVPRGAPNEFKARNQISEFESMLF</sequence>
<reference evidence="1" key="1">
    <citation type="submission" date="2022-03" db="EMBL/GenBank/DDBJ databases">
        <title>Genomic analyses of argali, domestic sheep and their hybrids provide insights into chromosomal evolution, heterosis and genetic basis of agronomic traits.</title>
        <authorList>
            <person name="Li M."/>
        </authorList>
    </citation>
    <scope>NUCLEOTIDE SEQUENCE</scope>
    <source>
        <strain evidence="1">F1 hybrid</strain>
    </source>
</reference>
<name>A0ACB9V1J3_9CETA</name>
<evidence type="ECO:0000313" key="1">
    <source>
        <dbReference type="EMBL" id="KAI4583683.1"/>
    </source>
</evidence>
<gene>
    <name evidence="1" type="ORF">MJG53_006962</name>
</gene>
<keyword evidence="2" id="KW-1185">Reference proteome</keyword>
<proteinExistence type="predicted"/>